<dbReference type="SUPFAM" id="SSF144232">
    <property type="entry name" value="HIT/MYND zinc finger-like"/>
    <property type="match status" value="1"/>
</dbReference>
<protein>
    <submittedName>
        <fullName evidence="7">Predicted protein</fullName>
    </submittedName>
</protein>
<evidence type="ECO:0000256" key="2">
    <source>
        <dbReference type="ARBA" id="ARBA00022771"/>
    </source>
</evidence>
<dbReference type="AlphaFoldDB" id="B0E2E4"/>
<organism evidence="8">
    <name type="scientific">Laccaria bicolor (strain S238N-H82 / ATCC MYA-4686)</name>
    <name type="common">Bicoloured deceiver</name>
    <name type="synonym">Laccaria laccata var. bicolor</name>
    <dbReference type="NCBI Taxonomy" id="486041"/>
    <lineage>
        <taxon>Eukaryota</taxon>
        <taxon>Fungi</taxon>
        <taxon>Dikarya</taxon>
        <taxon>Basidiomycota</taxon>
        <taxon>Agaricomycotina</taxon>
        <taxon>Agaricomycetes</taxon>
        <taxon>Agaricomycetidae</taxon>
        <taxon>Agaricales</taxon>
        <taxon>Agaricineae</taxon>
        <taxon>Hydnangiaceae</taxon>
        <taxon>Laccaria</taxon>
    </lineage>
</organism>
<dbReference type="InParanoid" id="B0E2E4"/>
<proteinExistence type="predicted"/>
<dbReference type="KEGG" id="lbc:LACBIDRAFT_335480"/>
<dbReference type="Pfam" id="PF01753">
    <property type="entry name" value="zf-MYND"/>
    <property type="match status" value="1"/>
</dbReference>
<evidence type="ECO:0000313" key="7">
    <source>
        <dbReference type="EMBL" id="EDQ98966.1"/>
    </source>
</evidence>
<keyword evidence="3" id="KW-0862">Zinc</keyword>
<evidence type="ECO:0000259" key="6">
    <source>
        <dbReference type="PROSITE" id="PS50865"/>
    </source>
</evidence>
<name>B0E2E4_LACBS</name>
<dbReference type="Gene3D" id="6.10.140.2220">
    <property type="match status" value="1"/>
</dbReference>
<dbReference type="GO" id="GO:0008270">
    <property type="term" value="F:zinc ion binding"/>
    <property type="evidence" value="ECO:0007669"/>
    <property type="project" value="UniProtKB-KW"/>
</dbReference>
<feature type="domain" description="MYND-type" evidence="6">
    <location>
        <begin position="24"/>
        <end position="66"/>
    </location>
</feature>
<dbReference type="PROSITE" id="PS50865">
    <property type="entry name" value="ZF_MYND_2"/>
    <property type="match status" value="1"/>
</dbReference>
<dbReference type="OrthoDB" id="2957110at2759"/>
<dbReference type="RefSeq" id="XP_001890368.1">
    <property type="nucleotide sequence ID" value="XM_001890333.1"/>
</dbReference>
<accession>B0E2E4</accession>
<dbReference type="Proteomes" id="UP000001194">
    <property type="component" value="Unassembled WGS sequence"/>
</dbReference>
<dbReference type="GeneID" id="6086036"/>
<evidence type="ECO:0000256" key="4">
    <source>
        <dbReference type="PROSITE-ProRule" id="PRU00134"/>
    </source>
</evidence>
<feature type="region of interest" description="Disordered" evidence="5">
    <location>
        <begin position="462"/>
        <end position="508"/>
    </location>
</feature>
<reference evidence="7 8" key="1">
    <citation type="journal article" date="2008" name="Nature">
        <title>The genome of Laccaria bicolor provides insights into mycorrhizal symbiosis.</title>
        <authorList>
            <person name="Martin F."/>
            <person name="Aerts A."/>
            <person name="Ahren D."/>
            <person name="Brun A."/>
            <person name="Danchin E.G.J."/>
            <person name="Duchaussoy F."/>
            <person name="Gibon J."/>
            <person name="Kohler A."/>
            <person name="Lindquist E."/>
            <person name="Pereda V."/>
            <person name="Salamov A."/>
            <person name="Shapiro H.J."/>
            <person name="Wuyts J."/>
            <person name="Blaudez D."/>
            <person name="Buee M."/>
            <person name="Brokstein P."/>
            <person name="Canbaeck B."/>
            <person name="Cohen D."/>
            <person name="Courty P.E."/>
            <person name="Coutinho P.M."/>
            <person name="Delaruelle C."/>
            <person name="Detter J.C."/>
            <person name="Deveau A."/>
            <person name="DiFazio S."/>
            <person name="Duplessis S."/>
            <person name="Fraissinet-Tachet L."/>
            <person name="Lucic E."/>
            <person name="Frey-Klett P."/>
            <person name="Fourrey C."/>
            <person name="Feussner I."/>
            <person name="Gay G."/>
            <person name="Grimwood J."/>
            <person name="Hoegger P.J."/>
            <person name="Jain P."/>
            <person name="Kilaru S."/>
            <person name="Labbe J."/>
            <person name="Lin Y.C."/>
            <person name="Legue V."/>
            <person name="Le Tacon F."/>
            <person name="Marmeisse R."/>
            <person name="Melayah D."/>
            <person name="Montanini B."/>
            <person name="Muratet M."/>
            <person name="Nehls U."/>
            <person name="Niculita-Hirzel H."/>
            <person name="Oudot-Le Secq M.P."/>
            <person name="Peter M."/>
            <person name="Quesneville H."/>
            <person name="Rajashekar B."/>
            <person name="Reich M."/>
            <person name="Rouhier N."/>
            <person name="Schmutz J."/>
            <person name="Yin T."/>
            <person name="Chalot M."/>
            <person name="Henrissat B."/>
            <person name="Kuees U."/>
            <person name="Lucas S."/>
            <person name="Van de Peer Y."/>
            <person name="Podila G.K."/>
            <person name="Polle A."/>
            <person name="Pukkila P.J."/>
            <person name="Richardson P.M."/>
            <person name="Rouze P."/>
            <person name="Sanders I.R."/>
            <person name="Stajich J.E."/>
            <person name="Tunlid A."/>
            <person name="Tuskan G."/>
            <person name="Grigoriev I.V."/>
        </authorList>
    </citation>
    <scope>NUCLEOTIDE SEQUENCE [LARGE SCALE GENOMIC DNA]</scope>
    <source>
        <strain evidence="8">S238N-H82 / ATCC MYA-4686</strain>
    </source>
</reference>
<keyword evidence="8" id="KW-1185">Reference proteome</keyword>
<evidence type="ECO:0000256" key="5">
    <source>
        <dbReference type="SAM" id="MobiDB-lite"/>
    </source>
</evidence>
<feature type="compositionally biased region" description="Basic residues" evidence="5">
    <location>
        <begin position="482"/>
        <end position="491"/>
    </location>
</feature>
<evidence type="ECO:0000313" key="8">
    <source>
        <dbReference type="Proteomes" id="UP000001194"/>
    </source>
</evidence>
<keyword evidence="2 4" id="KW-0863">Zinc-finger</keyword>
<sequence length="532" mass="60558">MQSTVFKPHGPGKLAGSRNLPHECGKCHVVKPSGAPAFSVCSGCKIVRYCSREHQVQDWKTHKAFCKRQREYNETILKKMQENSPLTPSGLSEKEEVIHFLDDFLRLHMHTLRISMQCCIHMAKPWFDVKKKFMLIDLSRVKNHDGNPAKAFTIECVQSAYVPDGRLPLGGEVLEAWKAFDCAKPMVEAQYGAEKFKPGYLGAILCVFKLEDFPQTTFPIPIYGYDINRDGPNPEGWYDRMKSVIDNGIVHRFFEDEWKIGVMISHKEPSPLLQPQPPEDCGFWKWSDVPYPGHIVMVWDPEYGMLWISGGDLAETRMIDSDSLFPREAVDFEQSSSSMFAPDTPTSASAIAWYGDTTLHNFADPHPCSEARSRHHLTQTSSTLGGHDVYVRGSLMWETHFKGKRYSFLGKLGHEFEFDPEMEFSKNRLVLNSQWEACEEPVQNRDKQQSEDEGSQFGTWTTLEAPQTPDCEDLSFPFSNSRGRRRLKKRRPPEASNPPLEVLGREAYNHLPQVDDGWLFVEGGRSGASEAE</sequence>
<gene>
    <name evidence="7" type="ORF">LACBIDRAFT_335480</name>
</gene>
<dbReference type="InterPro" id="IPR002893">
    <property type="entry name" value="Znf_MYND"/>
</dbReference>
<dbReference type="HOGENOM" id="CLU_511972_0_0_1"/>
<evidence type="ECO:0000256" key="3">
    <source>
        <dbReference type="ARBA" id="ARBA00022833"/>
    </source>
</evidence>
<keyword evidence="1" id="KW-0479">Metal-binding</keyword>
<evidence type="ECO:0000256" key="1">
    <source>
        <dbReference type="ARBA" id="ARBA00022723"/>
    </source>
</evidence>
<dbReference type="EMBL" id="DS547180">
    <property type="protein sequence ID" value="EDQ98966.1"/>
    <property type="molecule type" value="Genomic_DNA"/>
</dbReference>